<dbReference type="AlphaFoldDB" id="A0A4Y3R4H2"/>
<organism evidence="1 2">
    <name type="scientific">Streptomyces cacaoi</name>
    <dbReference type="NCBI Taxonomy" id="1898"/>
    <lineage>
        <taxon>Bacteria</taxon>
        <taxon>Bacillati</taxon>
        <taxon>Actinomycetota</taxon>
        <taxon>Actinomycetes</taxon>
        <taxon>Kitasatosporales</taxon>
        <taxon>Streptomycetaceae</taxon>
        <taxon>Streptomyces</taxon>
    </lineage>
</organism>
<evidence type="ECO:0000313" key="1">
    <source>
        <dbReference type="EMBL" id="GEB52454.1"/>
    </source>
</evidence>
<keyword evidence="2" id="KW-1185">Reference proteome</keyword>
<proteinExistence type="predicted"/>
<name>A0A4Y3R4H2_STRCI</name>
<sequence>MTMGTSLSVGRADRWSGWALGAALLVGLAGCGHSQDRDYAVPDDLCGTKVDAELLGPLMPSGVKARTRSTRSGAVGGTCTVDVQRKEGARYDQVLQVKWDVVPHGTEPLKVKRGRLEAYGNPREAAIGDGARVADRGGIAVRSCPARGEGKTLAVEVYASIPAPSDVSERRAAFKRLLQDRLERAAHKRGCAD</sequence>
<evidence type="ECO:0000313" key="2">
    <source>
        <dbReference type="Proteomes" id="UP000319210"/>
    </source>
</evidence>
<protein>
    <recommendedName>
        <fullName evidence="3">DUF3558 domain-containing protein</fullName>
    </recommendedName>
</protein>
<gene>
    <name evidence="1" type="ORF">SCA03_50050</name>
</gene>
<accession>A0A4Y3R4H2</accession>
<dbReference type="Proteomes" id="UP000319210">
    <property type="component" value="Unassembled WGS sequence"/>
</dbReference>
<evidence type="ECO:0008006" key="3">
    <source>
        <dbReference type="Google" id="ProtNLM"/>
    </source>
</evidence>
<reference evidence="1 2" key="1">
    <citation type="submission" date="2019-06" db="EMBL/GenBank/DDBJ databases">
        <title>Whole genome shotgun sequence of Streptomyces cacaoi subsp. cacaoi NBRC 12748.</title>
        <authorList>
            <person name="Hosoyama A."/>
            <person name="Uohara A."/>
            <person name="Ohji S."/>
            <person name="Ichikawa N."/>
        </authorList>
    </citation>
    <scope>NUCLEOTIDE SEQUENCE [LARGE SCALE GENOMIC DNA]</scope>
    <source>
        <strain evidence="1 2">NBRC 12748</strain>
    </source>
</reference>
<comment type="caution">
    <text evidence="1">The sequence shown here is derived from an EMBL/GenBank/DDBJ whole genome shotgun (WGS) entry which is preliminary data.</text>
</comment>
<dbReference type="EMBL" id="BJMM01000031">
    <property type="protein sequence ID" value="GEB52454.1"/>
    <property type="molecule type" value="Genomic_DNA"/>
</dbReference>